<organism evidence="1 2">
    <name type="scientific">Paramecium pentaurelia</name>
    <dbReference type="NCBI Taxonomy" id="43138"/>
    <lineage>
        <taxon>Eukaryota</taxon>
        <taxon>Sar</taxon>
        <taxon>Alveolata</taxon>
        <taxon>Ciliophora</taxon>
        <taxon>Intramacronucleata</taxon>
        <taxon>Oligohymenophorea</taxon>
        <taxon>Peniculida</taxon>
        <taxon>Parameciidae</taxon>
        <taxon>Paramecium</taxon>
    </lineage>
</organism>
<comment type="caution">
    <text evidence="1">The sequence shown here is derived from an EMBL/GenBank/DDBJ whole genome shotgun (WGS) entry which is preliminary data.</text>
</comment>
<evidence type="ECO:0000313" key="1">
    <source>
        <dbReference type="EMBL" id="CAD8131832.1"/>
    </source>
</evidence>
<reference evidence="1" key="1">
    <citation type="submission" date="2021-01" db="EMBL/GenBank/DDBJ databases">
        <authorList>
            <consortium name="Genoscope - CEA"/>
            <person name="William W."/>
        </authorList>
    </citation>
    <scope>NUCLEOTIDE SEQUENCE</scope>
</reference>
<proteinExistence type="predicted"/>
<protein>
    <submittedName>
        <fullName evidence="1">Uncharacterized protein</fullName>
    </submittedName>
</protein>
<evidence type="ECO:0000313" key="2">
    <source>
        <dbReference type="Proteomes" id="UP000689195"/>
    </source>
</evidence>
<accession>A0A8S1RWL9</accession>
<dbReference type="Proteomes" id="UP000689195">
    <property type="component" value="Unassembled WGS sequence"/>
</dbReference>
<dbReference type="EMBL" id="CAJJDO010000001">
    <property type="protein sequence ID" value="CAD8131832.1"/>
    <property type="molecule type" value="Genomic_DNA"/>
</dbReference>
<sequence length="62" mass="7786">MFKQKQLNYVKNCRQVKRISFIRIVDKVLQFYQWQTYAQIDNAQVSCLRYDARDSIWLYWKF</sequence>
<name>A0A8S1RWL9_9CILI</name>
<dbReference type="AlphaFoldDB" id="A0A8S1RWL9"/>
<keyword evidence="2" id="KW-1185">Reference proteome</keyword>
<gene>
    <name evidence="1" type="ORF">PPENT_87.1.T0010308</name>
</gene>